<name>A0A975K9V4_9SPHN</name>
<sequence>MSGAGDLSGVADLQAIRQRIAQHSRGVDRADEALLADCYHKDATVDYRFFAGPAKELAAMLTAANKGQPVMLHRTSQMWVLLDGERAKSESYIIAYAQSADPDGAMMQRLVCGRYLDRHEKRAGVWRLSHRQYVMDVNANWPGAYAPPALGPLANHVPAGAQGAADPGIALLASAAAKNRLIQEGDQGMSNPPPDEAAIDAVISRQKIADLTMAYCRGVDRADEDLLKTIFHDDSIVISGAFNGGGQQFATEICRIVKAVFNQTFHSIANQWIEVTGNTAVGETYVIAVSTMTNEDGSQSEMLTGGRYLDRFERRAGIWKISERSFVCDWNRVDATTHSNDGMYAPLDLLGRRGPEDPVYALWN</sequence>
<evidence type="ECO:0000259" key="1">
    <source>
        <dbReference type="Pfam" id="PF13577"/>
    </source>
</evidence>
<evidence type="ECO:0000313" key="2">
    <source>
        <dbReference type="EMBL" id="QUT07486.1"/>
    </source>
</evidence>
<accession>A0A975K9V4</accession>
<keyword evidence="3" id="KW-1185">Reference proteome</keyword>
<dbReference type="RefSeq" id="WP_212610622.1">
    <property type="nucleotide sequence ID" value="NZ_CP073910.1"/>
</dbReference>
<reference evidence="2" key="1">
    <citation type="submission" date="2021-04" db="EMBL/GenBank/DDBJ databases">
        <title>Isolation of p-tert-butylphenol degrading bacteria Sphingobium phenoxybenzoativorans Tas13 from active sludge.</title>
        <authorList>
            <person name="Li Y."/>
        </authorList>
    </citation>
    <scope>NUCLEOTIDE SEQUENCE</scope>
    <source>
        <strain evidence="2">Tas13</strain>
    </source>
</reference>
<feature type="domain" description="SnoaL-like" evidence="1">
    <location>
        <begin position="11"/>
        <end position="131"/>
    </location>
</feature>
<organism evidence="2 3">
    <name type="scientific">Sphingobium phenoxybenzoativorans</name>
    <dbReference type="NCBI Taxonomy" id="1592790"/>
    <lineage>
        <taxon>Bacteria</taxon>
        <taxon>Pseudomonadati</taxon>
        <taxon>Pseudomonadota</taxon>
        <taxon>Alphaproteobacteria</taxon>
        <taxon>Sphingomonadales</taxon>
        <taxon>Sphingomonadaceae</taxon>
        <taxon>Sphingobium</taxon>
    </lineage>
</organism>
<protein>
    <submittedName>
        <fullName evidence="2">Nuclear transport factor 2 family protein</fullName>
    </submittedName>
</protein>
<dbReference type="SUPFAM" id="SSF54427">
    <property type="entry name" value="NTF2-like"/>
    <property type="match status" value="2"/>
</dbReference>
<dbReference type="Proteomes" id="UP000681425">
    <property type="component" value="Chromosome"/>
</dbReference>
<feature type="domain" description="SnoaL-like" evidence="1">
    <location>
        <begin position="204"/>
        <end position="324"/>
    </location>
</feature>
<dbReference type="Pfam" id="PF13577">
    <property type="entry name" value="SnoaL_4"/>
    <property type="match status" value="2"/>
</dbReference>
<proteinExistence type="predicted"/>
<evidence type="ECO:0000313" key="3">
    <source>
        <dbReference type="Proteomes" id="UP000681425"/>
    </source>
</evidence>
<dbReference type="InterPro" id="IPR032710">
    <property type="entry name" value="NTF2-like_dom_sf"/>
</dbReference>
<dbReference type="EMBL" id="CP073910">
    <property type="protein sequence ID" value="QUT07486.1"/>
    <property type="molecule type" value="Genomic_DNA"/>
</dbReference>
<dbReference type="Gene3D" id="3.10.450.50">
    <property type="match status" value="2"/>
</dbReference>
<dbReference type="AlphaFoldDB" id="A0A975K9V4"/>
<dbReference type="InterPro" id="IPR037401">
    <property type="entry name" value="SnoaL-like"/>
</dbReference>
<dbReference type="CDD" id="cd00531">
    <property type="entry name" value="NTF2_like"/>
    <property type="match status" value="1"/>
</dbReference>
<dbReference type="KEGG" id="spph:KFK14_08865"/>
<gene>
    <name evidence="2" type="ORF">KFK14_08865</name>
</gene>